<dbReference type="InterPro" id="IPR044934">
    <property type="entry name" value="Streptopain_sf"/>
</dbReference>
<feature type="active site" description="Proton acceptor" evidence="1">
    <location>
        <position position="314"/>
    </location>
</feature>
<feature type="active site" description="Nucleophile" evidence="1">
    <location>
        <position position="168"/>
    </location>
</feature>
<dbReference type="GO" id="GO:0006508">
    <property type="term" value="P:proteolysis"/>
    <property type="evidence" value="ECO:0007669"/>
    <property type="project" value="UniProtKB-KW"/>
</dbReference>
<reference evidence="3 4" key="1">
    <citation type="submission" date="2009-11" db="EMBL/GenBank/DDBJ databases">
        <authorList>
            <person name="Weinstock G."/>
            <person name="Sodergren E."/>
            <person name="Clifton S."/>
            <person name="Fulton L."/>
            <person name="Fulton B."/>
            <person name="Courtney L."/>
            <person name="Fronick C."/>
            <person name="Harrison M."/>
            <person name="Strong C."/>
            <person name="Farmer C."/>
            <person name="Delahaunty K."/>
            <person name="Markovic C."/>
            <person name="Hall O."/>
            <person name="Minx P."/>
            <person name="Tomlinson C."/>
            <person name="Mitreva M."/>
            <person name="Nelson J."/>
            <person name="Hou S."/>
            <person name="Wollam A."/>
            <person name="Pepin K.H."/>
            <person name="Johnson M."/>
            <person name="Bhonagiri V."/>
            <person name="Nash W.E."/>
            <person name="Warren W."/>
            <person name="Chinwalla A."/>
            <person name="Mardis E.R."/>
            <person name="Wilson R.K."/>
        </authorList>
    </citation>
    <scope>NUCLEOTIDE SEQUENCE [LARGE SCALE GENOMIC DNA]</scope>
    <source>
        <strain evidence="3 4">F0302</strain>
    </source>
</reference>
<dbReference type="EMBL" id="ACUZ02000034">
    <property type="protein sequence ID" value="EFB31650.1"/>
    <property type="molecule type" value="Genomic_DNA"/>
</dbReference>
<proteinExistence type="predicted"/>
<dbReference type="Proteomes" id="UP000004079">
    <property type="component" value="Unassembled WGS sequence"/>
</dbReference>
<sequence length="563" mass="61086">MPMTKKKLLLLISLFVISSGLQAAHRSLLQKKEATLQVLTKVDSHAPTRAAGSSDHLKVIAENAMLTVLGSQTGFAIIANDDVFPAVIGYSGDRYDAETNTSLRWFVDAASSSMSNYLSEGKKYAPVIPAGAFQIAVSPILKTEWNQSKPYNNDCPYVSGREPYPTGCVATALSQIMKHYNYPTKGIGQGTLSVVVNGGSKIISADFGNTTYDWKNMLNEYETVSYTAVQAKAVSTLMLHCGIAVGMEYTPSGSGAYSNEARSGLINKFGYDVGINLLFRNYYSTSQWMNIIYQELNASRPVYYTGLDATAGGHAFVIDGYNEHGFVHVNWGWGPKGGNGYFDIALLNPTGYSFSDRQDMLVGVSPVKVMDAHSHVISKEKFTAYKFASMLNLSAGTMYNLAGESFTGEVAFVLMKDNTAKVLKSITASNIADRYSVGELSGMITLPAGISDGTYRLFVGSRSSQYAEDWQLVRRPSNQVNSYEVVISGGSVQSVDTGTTDDSWKTTGIRTIDTSASSADVTVFDLQGHKLMHVPAVQFSNDLLPVGGVYVVKQGEKTMKVMR</sequence>
<dbReference type="Pfam" id="PF01640">
    <property type="entry name" value="Peptidase_C10"/>
    <property type="match status" value="1"/>
</dbReference>
<dbReference type="PRINTS" id="PR00797">
    <property type="entry name" value="STREPTOPAIN"/>
</dbReference>
<gene>
    <name evidence="3" type="ORF">HMPREF0971_01928</name>
</gene>
<comment type="caution">
    <text evidence="3">The sequence shown here is derived from an EMBL/GenBank/DDBJ whole genome shotgun (WGS) entry which is preliminary data.</text>
</comment>
<evidence type="ECO:0000256" key="2">
    <source>
        <dbReference type="SAM" id="SignalP"/>
    </source>
</evidence>
<dbReference type="InterPro" id="IPR000200">
    <property type="entry name" value="Peptidase_C10"/>
</dbReference>
<evidence type="ECO:0000313" key="4">
    <source>
        <dbReference type="Proteomes" id="UP000004079"/>
    </source>
</evidence>
<feature type="signal peptide" evidence="2">
    <location>
        <begin position="1"/>
        <end position="23"/>
    </location>
</feature>
<accession>D1QSG9</accession>
<dbReference type="HOGENOM" id="CLU_018139_0_0_10"/>
<dbReference type="SUPFAM" id="SSF54001">
    <property type="entry name" value="Cysteine proteinases"/>
    <property type="match status" value="1"/>
</dbReference>
<organism evidence="3 4">
    <name type="scientific">Segatella oris F0302</name>
    <dbReference type="NCBI Taxonomy" id="649760"/>
    <lineage>
        <taxon>Bacteria</taxon>
        <taxon>Pseudomonadati</taxon>
        <taxon>Bacteroidota</taxon>
        <taxon>Bacteroidia</taxon>
        <taxon>Bacteroidales</taxon>
        <taxon>Prevotellaceae</taxon>
        <taxon>Segatella</taxon>
    </lineage>
</organism>
<dbReference type="InterPro" id="IPR038765">
    <property type="entry name" value="Papain-like_cys_pep_sf"/>
</dbReference>
<dbReference type="Gene3D" id="3.90.70.50">
    <property type="entry name" value="Peptidase C10, streptopain"/>
    <property type="match status" value="1"/>
</dbReference>
<evidence type="ECO:0000256" key="1">
    <source>
        <dbReference type="PIRSR" id="PIRSR600200-1"/>
    </source>
</evidence>
<evidence type="ECO:0000313" key="3">
    <source>
        <dbReference type="EMBL" id="EFB31650.1"/>
    </source>
</evidence>
<dbReference type="AlphaFoldDB" id="D1QSG9"/>
<keyword evidence="2" id="KW-0732">Signal</keyword>
<feature type="chain" id="PRO_5003025553" evidence="2">
    <location>
        <begin position="24"/>
        <end position="563"/>
    </location>
</feature>
<name>D1QSG9_9BACT</name>
<dbReference type="STRING" id="649760.HMPREF0971_01928"/>
<protein>
    <submittedName>
        <fullName evidence="3">Peptidase C10 family</fullName>
    </submittedName>
</protein>
<dbReference type="GO" id="GO:0008234">
    <property type="term" value="F:cysteine-type peptidase activity"/>
    <property type="evidence" value="ECO:0007669"/>
    <property type="project" value="UniProtKB-KW"/>
</dbReference>